<proteinExistence type="predicted"/>
<accession>A0A6A8MFG2</accession>
<name>A0A6A8MFG2_9LACO</name>
<reference evidence="1 2" key="1">
    <citation type="submission" date="2019-08" db="EMBL/GenBank/DDBJ databases">
        <title>In-depth cultivation of the pig gut microbiome towards novel bacterial diversity and tailored functional studies.</title>
        <authorList>
            <person name="Wylensek D."/>
            <person name="Hitch T.C.A."/>
            <person name="Clavel T."/>
        </authorList>
    </citation>
    <scope>NUCLEOTIDE SEQUENCE [LARGE SCALE GENOMIC DNA]</scope>
    <source>
        <strain evidence="1 2">Bifido-178-WT-2B</strain>
    </source>
</reference>
<dbReference type="RefSeq" id="WP_154549157.1">
    <property type="nucleotide sequence ID" value="NZ_JBKZBY010000007.1"/>
</dbReference>
<evidence type="ECO:0000313" key="2">
    <source>
        <dbReference type="Proteomes" id="UP000438120"/>
    </source>
</evidence>
<dbReference type="OrthoDB" id="2328323at2"/>
<evidence type="ECO:0000313" key="1">
    <source>
        <dbReference type="EMBL" id="MST87550.1"/>
    </source>
</evidence>
<gene>
    <name evidence="1" type="ORF">FYJ62_07915</name>
</gene>
<dbReference type="EMBL" id="VUMX01000022">
    <property type="protein sequence ID" value="MST87550.1"/>
    <property type="molecule type" value="Genomic_DNA"/>
</dbReference>
<protein>
    <submittedName>
        <fullName evidence="1">Uncharacterized protein</fullName>
    </submittedName>
</protein>
<comment type="caution">
    <text evidence="1">The sequence shown here is derived from an EMBL/GenBank/DDBJ whole genome shotgun (WGS) entry which is preliminary data.</text>
</comment>
<dbReference type="Proteomes" id="UP000438120">
    <property type="component" value="Unassembled WGS sequence"/>
</dbReference>
<dbReference type="AlphaFoldDB" id="A0A6A8MFG2"/>
<keyword evidence="2" id="KW-1185">Reference proteome</keyword>
<sequence>MAETLQAVLERQLLDDADPALDHFQDDFYGDFYDFFANYQNFKMLTGQLTPADLKKLKLYLYLDIFNSVDFRGRKTYRYCLVFDHELNFLAAESDFTLSALIRDLRKTPDRVSDYEQVKQQVLAGLAERFQSAASDGNQRIQNFNEVIADIYDKYSLNRYKIAYSLK</sequence>
<organism evidence="1 2">
    <name type="scientific">Lactobacillus porci</name>
    <dbReference type="NCBI Taxonomy" id="2012477"/>
    <lineage>
        <taxon>Bacteria</taxon>
        <taxon>Bacillati</taxon>
        <taxon>Bacillota</taxon>
        <taxon>Bacilli</taxon>
        <taxon>Lactobacillales</taxon>
        <taxon>Lactobacillaceae</taxon>
        <taxon>Lactobacillus</taxon>
    </lineage>
</organism>